<dbReference type="HOGENOM" id="CLU_010194_2_1_9"/>
<gene>
    <name evidence="4" type="ORF">CM240_0889</name>
</gene>
<dbReference type="AlphaFoldDB" id="W6RUQ9"/>
<dbReference type="EMBL" id="HG917868">
    <property type="protein sequence ID" value="CDM68053.1"/>
    <property type="molecule type" value="Genomic_DNA"/>
</dbReference>
<dbReference type="SUPFAM" id="SSF51735">
    <property type="entry name" value="NAD(P)-binding Rossmann-fold domains"/>
    <property type="match status" value="1"/>
</dbReference>
<dbReference type="PIRSF" id="PIRSF000126">
    <property type="entry name" value="11-beta-HSD1"/>
    <property type="match status" value="1"/>
</dbReference>
<dbReference type="STRING" id="1216932.CM240_0889"/>
<dbReference type="PRINTS" id="PR00081">
    <property type="entry name" value="GDHRDH"/>
</dbReference>
<dbReference type="InterPro" id="IPR036291">
    <property type="entry name" value="NAD(P)-bd_dom_sf"/>
</dbReference>
<proteinExistence type="inferred from homology"/>
<organism evidence="4 5">
    <name type="scientific">Clostridium bornimense</name>
    <dbReference type="NCBI Taxonomy" id="1216932"/>
    <lineage>
        <taxon>Bacteria</taxon>
        <taxon>Bacillati</taxon>
        <taxon>Bacillota</taxon>
        <taxon>Clostridia</taxon>
        <taxon>Eubacteriales</taxon>
        <taxon>Clostridiaceae</taxon>
        <taxon>Clostridium</taxon>
    </lineage>
</organism>
<dbReference type="Gene3D" id="3.40.50.720">
    <property type="entry name" value="NAD(P)-binding Rossmann-like Domain"/>
    <property type="match status" value="1"/>
</dbReference>
<evidence type="ECO:0000256" key="3">
    <source>
        <dbReference type="RuleBase" id="RU000363"/>
    </source>
</evidence>
<protein>
    <submittedName>
        <fullName evidence="4">Oxidoreductase, short-chain dehydrogenase/reductase family</fullName>
    </submittedName>
</protein>
<dbReference type="PANTHER" id="PTHR44196">
    <property type="entry name" value="DEHYDROGENASE/REDUCTASE SDR FAMILY MEMBER 7B"/>
    <property type="match status" value="1"/>
</dbReference>
<keyword evidence="2" id="KW-0560">Oxidoreductase</keyword>
<dbReference type="GO" id="GO:0016491">
    <property type="term" value="F:oxidoreductase activity"/>
    <property type="evidence" value="ECO:0007669"/>
    <property type="project" value="UniProtKB-KW"/>
</dbReference>
<dbReference type="PRINTS" id="PR00080">
    <property type="entry name" value="SDRFAMILY"/>
</dbReference>
<evidence type="ECO:0000256" key="1">
    <source>
        <dbReference type="ARBA" id="ARBA00006484"/>
    </source>
</evidence>
<dbReference type="Pfam" id="PF00106">
    <property type="entry name" value="adh_short"/>
    <property type="match status" value="1"/>
</dbReference>
<comment type="similarity">
    <text evidence="1 3">Belongs to the short-chain dehydrogenases/reductases (SDR) family.</text>
</comment>
<evidence type="ECO:0000313" key="4">
    <source>
        <dbReference type="EMBL" id="CDM68053.1"/>
    </source>
</evidence>
<dbReference type="Proteomes" id="UP000019426">
    <property type="component" value="Chromosome M2/40_rep1"/>
</dbReference>
<evidence type="ECO:0000313" key="5">
    <source>
        <dbReference type="Proteomes" id="UP000019426"/>
    </source>
</evidence>
<dbReference type="PANTHER" id="PTHR44196:SF2">
    <property type="entry name" value="SHORT-CHAIN DEHYDROGENASE-RELATED"/>
    <property type="match status" value="1"/>
</dbReference>
<dbReference type="InterPro" id="IPR002347">
    <property type="entry name" value="SDR_fam"/>
</dbReference>
<reference evidence="4 5" key="1">
    <citation type="submission" date="2013-11" db="EMBL/GenBank/DDBJ databases">
        <title>Complete genome sequence of Clostridum sp. M2/40.</title>
        <authorList>
            <person name="Wibberg D."/>
            <person name="Puehler A."/>
            <person name="Schlueter A."/>
        </authorList>
    </citation>
    <scope>NUCLEOTIDE SEQUENCE [LARGE SCALE GENOMIC DNA]</scope>
    <source>
        <strain evidence="5">M2/40</strain>
    </source>
</reference>
<name>W6RUQ9_9CLOT</name>
<evidence type="ECO:0000256" key="2">
    <source>
        <dbReference type="ARBA" id="ARBA00023002"/>
    </source>
</evidence>
<accession>W6RUQ9</accession>
<sequence length="256" mass="27959">MKKGYVLITGATSGIGAAISEIFIQKGYSVLITGRNAEKLEEFKKRFSSNVVETIAVDLNKNENINLLREYIKEHNIYIEILINNAGAGYNGYFLDIPLENHKEIINLNVTAFTEILYLSLDNMMKNGGGKVLNVASSGAYQPGPTIGVYYATKAYVLSLSTALREEYKDTNISISTLCPGATKTAFSRRAGKGDLVNAVSPEFVAKKAIKGLLRGQAIIKPGRLNRVLINITKVMPATLNAKIVKKIQTKAAKKI</sequence>
<keyword evidence="5" id="KW-1185">Reference proteome</keyword>
<dbReference type="CDD" id="cd05233">
    <property type="entry name" value="SDR_c"/>
    <property type="match status" value="1"/>
</dbReference>
<dbReference type="PATRIC" id="fig|1216932.3.peg.876"/>
<dbReference type="KEGG" id="clt:CM240_0889"/>
<dbReference type="eggNOG" id="COG0300">
    <property type="taxonomic scope" value="Bacteria"/>
</dbReference>
<dbReference type="RefSeq" id="WP_044036860.1">
    <property type="nucleotide sequence ID" value="NZ_HG917868.1"/>
</dbReference>
<dbReference type="GO" id="GO:0016020">
    <property type="term" value="C:membrane"/>
    <property type="evidence" value="ECO:0007669"/>
    <property type="project" value="TreeGrafter"/>
</dbReference>
<dbReference type="OrthoDB" id="9808814at2"/>